<reference evidence="3" key="2">
    <citation type="submission" date="2020-05" db="UniProtKB">
        <authorList>
            <consortium name="EnsemblMetazoa"/>
        </authorList>
    </citation>
    <scope>IDENTIFICATION</scope>
    <source>
        <strain evidence="3">Indian</strain>
    </source>
</reference>
<evidence type="ECO:0000313" key="3">
    <source>
        <dbReference type="EnsemblMetazoa" id="ASTEI11156-PA"/>
    </source>
</evidence>
<dbReference type="EnsemblMetazoa" id="ASTEI11156-RA">
    <property type="protein sequence ID" value="ASTEI11156-PA"/>
    <property type="gene ID" value="ASTEI11156"/>
</dbReference>
<protein>
    <recommendedName>
        <fullName evidence="2">Peptidase S1 domain-containing protein</fullName>
    </recommendedName>
</protein>
<proteinExistence type="inferred from homology"/>
<dbReference type="InterPro" id="IPR001254">
    <property type="entry name" value="Trypsin_dom"/>
</dbReference>
<dbReference type="Pfam" id="PF00089">
    <property type="entry name" value="Trypsin"/>
    <property type="match status" value="1"/>
</dbReference>
<dbReference type="VEuPathDB" id="VectorBase:ASTEI20_039014"/>
<dbReference type="Proteomes" id="UP000076408">
    <property type="component" value="Unassembled WGS sequence"/>
</dbReference>
<organism evidence="3 4">
    <name type="scientific">Anopheles stephensi</name>
    <name type="common">Indo-Pakistan malaria mosquito</name>
    <dbReference type="NCBI Taxonomy" id="30069"/>
    <lineage>
        <taxon>Eukaryota</taxon>
        <taxon>Metazoa</taxon>
        <taxon>Ecdysozoa</taxon>
        <taxon>Arthropoda</taxon>
        <taxon>Hexapoda</taxon>
        <taxon>Insecta</taxon>
        <taxon>Pterygota</taxon>
        <taxon>Neoptera</taxon>
        <taxon>Endopterygota</taxon>
        <taxon>Diptera</taxon>
        <taxon>Nematocera</taxon>
        <taxon>Culicoidea</taxon>
        <taxon>Culicidae</taxon>
        <taxon>Anophelinae</taxon>
        <taxon>Anopheles</taxon>
    </lineage>
</organism>
<name>A0A182YRS0_ANOST</name>
<dbReference type="PANTHER" id="PTHR24260:SF136">
    <property type="entry name" value="GH08193P-RELATED"/>
    <property type="match status" value="1"/>
</dbReference>
<dbReference type="SMART" id="SM00020">
    <property type="entry name" value="Tryp_SPc"/>
    <property type="match status" value="1"/>
</dbReference>
<dbReference type="SUPFAM" id="SSF50494">
    <property type="entry name" value="Trypsin-like serine proteases"/>
    <property type="match status" value="1"/>
</dbReference>
<dbReference type="GO" id="GO:0006508">
    <property type="term" value="P:proteolysis"/>
    <property type="evidence" value="ECO:0007669"/>
    <property type="project" value="InterPro"/>
</dbReference>
<dbReference type="VEuPathDB" id="VectorBase:ASTE010076"/>
<dbReference type="VEuPathDB" id="VectorBase:ASTEI11156"/>
<comment type="similarity">
    <text evidence="1">Belongs to the peptidase S1 family. CLIP subfamily.</text>
</comment>
<reference evidence="4" key="1">
    <citation type="journal article" date="2014" name="Genome Biol.">
        <title>Genome analysis of a major urban malaria vector mosquito, Anopheles stephensi.</title>
        <authorList>
            <person name="Jiang X."/>
            <person name="Peery A."/>
            <person name="Hall A.B."/>
            <person name="Sharma A."/>
            <person name="Chen X.G."/>
            <person name="Waterhouse R.M."/>
            <person name="Komissarov A."/>
            <person name="Riehle M.M."/>
            <person name="Shouche Y."/>
            <person name="Sharakhova M.V."/>
            <person name="Lawson D."/>
            <person name="Pakpour N."/>
            <person name="Arensburger P."/>
            <person name="Davidson V.L."/>
            <person name="Eiglmeier K."/>
            <person name="Emrich S."/>
            <person name="George P."/>
            <person name="Kennedy R.C."/>
            <person name="Mane S.P."/>
            <person name="Maslen G."/>
            <person name="Oringanje C."/>
            <person name="Qi Y."/>
            <person name="Settlage R."/>
            <person name="Tojo M."/>
            <person name="Tubio J.M."/>
            <person name="Unger M.F."/>
            <person name="Wang B."/>
            <person name="Vernick K.D."/>
            <person name="Ribeiro J.M."/>
            <person name="James A.A."/>
            <person name="Michel K."/>
            <person name="Riehle M.A."/>
            <person name="Luckhart S."/>
            <person name="Sharakhov I.V."/>
            <person name="Tu Z."/>
        </authorList>
    </citation>
    <scope>NUCLEOTIDE SEQUENCE [LARGE SCALE GENOMIC DNA]</scope>
    <source>
        <strain evidence="4">Indian</strain>
    </source>
</reference>
<dbReference type="PANTHER" id="PTHR24260">
    <property type="match status" value="1"/>
</dbReference>
<feature type="domain" description="Peptidase S1" evidence="2">
    <location>
        <begin position="75"/>
        <end position="300"/>
    </location>
</feature>
<evidence type="ECO:0000256" key="1">
    <source>
        <dbReference type="ARBA" id="ARBA00024195"/>
    </source>
</evidence>
<dbReference type="InterPro" id="IPR009003">
    <property type="entry name" value="Peptidase_S1_PA"/>
</dbReference>
<evidence type="ECO:0000259" key="2">
    <source>
        <dbReference type="PROSITE" id="PS50240"/>
    </source>
</evidence>
<sequence>MNINLIYENHVVPYVIGILSHSIHLRQFSIETFVQISYLTEWIKETFQDLGEEVPSSLFDPLVCAERYLEQRQKIQGNLLVKKIDSVEYMVIIPDSSSSKTIGTCVGVLIRSDVVVTLAQCANYLIILSSWVILSDYSSKSIRDVFIHPGYKEDTFYNNIALLTLTSETSITPASMYFYSFEKERVALLGYKKRFFFEDLIETIAEAQQLSILFDDDCNPTQEQRSRLAEGLQVEHMCLRNEHYIVPGSCEARPGSPVVLSSDIGSVIGLSMSGNYCGFGEPAIVTLFHDHLVWISSVLETPPKEWFVFTIPGLKMSEVCVYPEGTVGTCVSRTSCPSVHQRVKDNLPIFFCTDKSIVCCPEDSATEVGEN</sequence>
<dbReference type="OMA" id="CENDSGE"/>
<dbReference type="InterPro" id="IPR043504">
    <property type="entry name" value="Peptidase_S1_PA_chymotrypsin"/>
</dbReference>
<dbReference type="GO" id="GO:0004252">
    <property type="term" value="F:serine-type endopeptidase activity"/>
    <property type="evidence" value="ECO:0007669"/>
    <property type="project" value="InterPro"/>
</dbReference>
<dbReference type="AlphaFoldDB" id="A0A182YRS0"/>
<dbReference type="InterPro" id="IPR051333">
    <property type="entry name" value="CLIP_Serine_Protease"/>
</dbReference>
<dbReference type="Gene3D" id="2.40.10.10">
    <property type="entry name" value="Trypsin-like serine proteases"/>
    <property type="match status" value="1"/>
</dbReference>
<evidence type="ECO:0000313" key="4">
    <source>
        <dbReference type="Proteomes" id="UP000076408"/>
    </source>
</evidence>
<accession>A0A182YRS0</accession>
<dbReference type="PROSITE" id="PS50240">
    <property type="entry name" value="TRYPSIN_DOM"/>
    <property type="match status" value="1"/>
</dbReference>
<dbReference type="STRING" id="30069.A0A182YRS0"/>
<keyword evidence="4" id="KW-1185">Reference proteome</keyword>